<protein>
    <recommendedName>
        <fullName evidence="2">ApaG domain-containing protein</fullName>
    </recommendedName>
</protein>
<dbReference type="PROSITE" id="PS51087">
    <property type="entry name" value="APAG"/>
    <property type="match status" value="1"/>
</dbReference>
<dbReference type="PANTHER" id="PTHR47191">
    <property type="entry name" value="OS05G0170800 PROTEIN"/>
    <property type="match status" value="1"/>
</dbReference>
<evidence type="ECO:0000256" key="1">
    <source>
        <dbReference type="SAM" id="MobiDB-lite"/>
    </source>
</evidence>
<dbReference type="AlphaFoldDB" id="A0A7S0UY31"/>
<evidence type="ECO:0000259" key="2">
    <source>
        <dbReference type="PROSITE" id="PS51087"/>
    </source>
</evidence>
<proteinExistence type="predicted"/>
<sequence length="351" mass="39752">MASKDLVRFVYASLIRQIYKFVPKNRTLQLRKPVTQSWGSYNFTKSGKEYEDEVINSLLRSLYYTPKSTRLTREDLLYLVRSNFKIQKQAPESIASDYLDDALRYLRNLSEQRRLDRCSSESFTNGLLVEATSQFTNIGKTWKNQKEYIFTYRIRVTNLRDDKVQLIGREWNVYDENKSLIARVPLSLRNSIVGQQPILYPGMCFEYCSGSPLPTPTGIQMGCIAANILHNQVGDLEDNDSPMAVGASVPNSTGSRLLFKNYSLSPRSSHLQDVGSESSSDSDDDKNASDDANSIDKSSSSESDPMLSNAKKEVLESLIILKINPFLHIHPSVDLSNHIQKEEVDLTVEPI</sequence>
<name>A0A7S0UY31_9CHLO</name>
<dbReference type="PANTHER" id="PTHR47191:SF2">
    <property type="entry name" value="OS05G0170800 PROTEIN"/>
    <property type="match status" value="1"/>
</dbReference>
<evidence type="ECO:0000313" key="3">
    <source>
        <dbReference type="EMBL" id="CAD8771828.1"/>
    </source>
</evidence>
<dbReference type="InterPro" id="IPR007474">
    <property type="entry name" value="ApaG_domain"/>
</dbReference>
<feature type="compositionally biased region" description="Low complexity" evidence="1">
    <location>
        <begin position="290"/>
        <end position="308"/>
    </location>
</feature>
<dbReference type="InterPro" id="IPR036767">
    <property type="entry name" value="ApaG_sf"/>
</dbReference>
<dbReference type="InterPro" id="IPR050718">
    <property type="entry name" value="ApaG-like"/>
</dbReference>
<organism evidence="3">
    <name type="scientific">Polytomella parva</name>
    <dbReference type="NCBI Taxonomy" id="51329"/>
    <lineage>
        <taxon>Eukaryota</taxon>
        <taxon>Viridiplantae</taxon>
        <taxon>Chlorophyta</taxon>
        <taxon>core chlorophytes</taxon>
        <taxon>Chlorophyceae</taxon>
        <taxon>CS clade</taxon>
        <taxon>Chlamydomonadales</taxon>
        <taxon>Chlamydomonadaceae</taxon>
        <taxon>Polytomella</taxon>
    </lineage>
</organism>
<dbReference type="EMBL" id="HBFM01013144">
    <property type="protein sequence ID" value="CAD8771828.1"/>
    <property type="molecule type" value="Transcribed_RNA"/>
</dbReference>
<feature type="domain" description="ApaG" evidence="2">
    <location>
        <begin position="121"/>
        <end position="261"/>
    </location>
</feature>
<dbReference type="Pfam" id="PF04379">
    <property type="entry name" value="DUF525"/>
    <property type="match status" value="1"/>
</dbReference>
<gene>
    <name evidence="3" type="ORF">PPAR00522_LOCUS8231</name>
</gene>
<feature type="region of interest" description="Disordered" evidence="1">
    <location>
        <begin position="267"/>
        <end position="308"/>
    </location>
</feature>
<dbReference type="SUPFAM" id="SSF110069">
    <property type="entry name" value="ApaG-like"/>
    <property type="match status" value="1"/>
</dbReference>
<dbReference type="Gene3D" id="2.60.40.1470">
    <property type="entry name" value="ApaG domain"/>
    <property type="match status" value="1"/>
</dbReference>
<accession>A0A7S0UY31</accession>
<reference evidence="3" key="1">
    <citation type="submission" date="2021-01" db="EMBL/GenBank/DDBJ databases">
        <authorList>
            <person name="Corre E."/>
            <person name="Pelletier E."/>
            <person name="Niang G."/>
            <person name="Scheremetjew M."/>
            <person name="Finn R."/>
            <person name="Kale V."/>
            <person name="Holt S."/>
            <person name="Cochrane G."/>
            <person name="Meng A."/>
            <person name="Brown T."/>
            <person name="Cohen L."/>
        </authorList>
    </citation>
    <scope>NUCLEOTIDE SEQUENCE</scope>
    <source>
        <strain evidence="3">SAG 63-3</strain>
    </source>
</reference>